<dbReference type="EMBL" id="BGPR01000170">
    <property type="protein sequence ID" value="GBM01463.1"/>
    <property type="molecule type" value="Genomic_DNA"/>
</dbReference>
<proteinExistence type="predicted"/>
<dbReference type="Proteomes" id="UP000499080">
    <property type="component" value="Unassembled WGS sequence"/>
</dbReference>
<evidence type="ECO:0000313" key="1">
    <source>
        <dbReference type="EMBL" id="GBM01463.1"/>
    </source>
</evidence>
<protein>
    <submittedName>
        <fullName evidence="1">Uncharacterized protein</fullName>
    </submittedName>
</protein>
<sequence>MGFHTIDLVDIPTQPEVDDKVPRNLLDYTKSLFGKQIPFSVHRVRSVSFSLRINGIEDICEDCIISLSQKRVSRILKRLKSCYIFIYLYSIQTGQHIVETTVVTQLEDSNGESQRGKLQFA</sequence>
<keyword evidence="2" id="KW-1185">Reference proteome</keyword>
<reference evidence="1 2" key="1">
    <citation type="journal article" date="2019" name="Sci. Rep.">
        <title>Orb-weaving spider Araneus ventricosus genome elucidates the spidroin gene catalogue.</title>
        <authorList>
            <person name="Kono N."/>
            <person name="Nakamura H."/>
            <person name="Ohtoshi R."/>
            <person name="Moran D.A.P."/>
            <person name="Shinohara A."/>
            <person name="Yoshida Y."/>
            <person name="Fujiwara M."/>
            <person name="Mori M."/>
            <person name="Tomita M."/>
            <person name="Arakawa K."/>
        </authorList>
    </citation>
    <scope>NUCLEOTIDE SEQUENCE [LARGE SCALE GENOMIC DNA]</scope>
</reference>
<evidence type="ECO:0000313" key="2">
    <source>
        <dbReference type="Proteomes" id="UP000499080"/>
    </source>
</evidence>
<dbReference type="AlphaFoldDB" id="A0A4Y2CAV5"/>
<name>A0A4Y2CAV5_ARAVE</name>
<gene>
    <name evidence="1" type="ORF">AVEN_209284_1</name>
</gene>
<accession>A0A4Y2CAV5</accession>
<comment type="caution">
    <text evidence="1">The sequence shown here is derived from an EMBL/GenBank/DDBJ whole genome shotgun (WGS) entry which is preliminary data.</text>
</comment>
<organism evidence="1 2">
    <name type="scientific">Araneus ventricosus</name>
    <name type="common">Orbweaver spider</name>
    <name type="synonym">Epeira ventricosa</name>
    <dbReference type="NCBI Taxonomy" id="182803"/>
    <lineage>
        <taxon>Eukaryota</taxon>
        <taxon>Metazoa</taxon>
        <taxon>Ecdysozoa</taxon>
        <taxon>Arthropoda</taxon>
        <taxon>Chelicerata</taxon>
        <taxon>Arachnida</taxon>
        <taxon>Araneae</taxon>
        <taxon>Araneomorphae</taxon>
        <taxon>Entelegynae</taxon>
        <taxon>Araneoidea</taxon>
        <taxon>Araneidae</taxon>
        <taxon>Araneus</taxon>
    </lineage>
</organism>